<name>A0A370TD97_9HELO</name>
<organism evidence="2 3">
    <name type="scientific">Venustampulla echinocandica</name>
    <dbReference type="NCBI Taxonomy" id="2656787"/>
    <lineage>
        <taxon>Eukaryota</taxon>
        <taxon>Fungi</taxon>
        <taxon>Dikarya</taxon>
        <taxon>Ascomycota</taxon>
        <taxon>Pezizomycotina</taxon>
        <taxon>Leotiomycetes</taxon>
        <taxon>Helotiales</taxon>
        <taxon>Pleuroascaceae</taxon>
        <taxon>Venustampulla</taxon>
    </lineage>
</organism>
<feature type="chain" id="PRO_5016811389" evidence="1">
    <location>
        <begin position="19"/>
        <end position="308"/>
    </location>
</feature>
<accession>A0A370TD97</accession>
<evidence type="ECO:0000256" key="1">
    <source>
        <dbReference type="SAM" id="SignalP"/>
    </source>
</evidence>
<dbReference type="GeneID" id="43601706"/>
<dbReference type="OrthoDB" id="1896086at2759"/>
<proteinExistence type="predicted"/>
<keyword evidence="3" id="KW-1185">Reference proteome</keyword>
<dbReference type="EMBL" id="NPIC01000010">
    <property type="protein sequence ID" value="RDL32401.1"/>
    <property type="molecule type" value="Genomic_DNA"/>
</dbReference>
<dbReference type="RefSeq" id="XP_031866123.1">
    <property type="nucleotide sequence ID" value="XM_032017480.1"/>
</dbReference>
<sequence length="308" mass="33387">MKISVTFGMLGLSAIASAFPADLVARTECYPGTMEKGKPQKCGDKKYTVEKNGHCVKPTQELGAYKKTSCLGFCEETITAEYGPEQPFTGGACQAGTTCAISEGDSVTITNTYTISTNIGVSKRDADGNEVEEEVILERGEGYVEGGLVKRADEALFKAGFDIGASYSYSSSVSYTLTNEKSKELDKDTCGYWTFIPYVMKVCGTMTQAKVEQPTGGHLSAVRDPHCSKKDFTSNKKYCNKVPYKGKNDRADGQIVFVYVDCKTNKPKRQGQDAAYYWPGVASNGGALLDALTCKAVPQMCELLKHLP</sequence>
<keyword evidence="1" id="KW-0732">Signal</keyword>
<dbReference type="AlphaFoldDB" id="A0A370TD97"/>
<gene>
    <name evidence="2" type="ORF">BP5553_08857</name>
</gene>
<evidence type="ECO:0000313" key="3">
    <source>
        <dbReference type="Proteomes" id="UP000254866"/>
    </source>
</evidence>
<reference evidence="2 3" key="1">
    <citation type="journal article" date="2018" name="IMA Fungus">
        <title>IMA Genome-F 9: Draft genome sequence of Annulohypoxylon stygium, Aspergillus mulundensis, Berkeleyomyces basicola (syn. Thielaviopsis basicola), Ceratocystis smalleyi, two Cercospora beticola strains, Coleophoma cylindrospora, Fusarium fracticaudum, Phialophora cf. hyalina, and Morchella septimelata.</title>
        <authorList>
            <person name="Wingfield B.D."/>
            <person name="Bills G.F."/>
            <person name="Dong Y."/>
            <person name="Huang W."/>
            <person name="Nel W.J."/>
            <person name="Swalarsk-Parry B.S."/>
            <person name="Vaghefi N."/>
            <person name="Wilken P.M."/>
            <person name="An Z."/>
            <person name="de Beer Z.W."/>
            <person name="De Vos L."/>
            <person name="Chen L."/>
            <person name="Duong T.A."/>
            <person name="Gao Y."/>
            <person name="Hammerbacher A."/>
            <person name="Kikkert J.R."/>
            <person name="Li Y."/>
            <person name="Li H."/>
            <person name="Li K."/>
            <person name="Li Q."/>
            <person name="Liu X."/>
            <person name="Ma X."/>
            <person name="Naidoo K."/>
            <person name="Pethybridge S.J."/>
            <person name="Sun J."/>
            <person name="Steenkamp E.T."/>
            <person name="van der Nest M.A."/>
            <person name="van Wyk S."/>
            <person name="Wingfield M.J."/>
            <person name="Xiong C."/>
            <person name="Yue Q."/>
            <person name="Zhang X."/>
        </authorList>
    </citation>
    <scope>NUCLEOTIDE SEQUENCE [LARGE SCALE GENOMIC DNA]</scope>
    <source>
        <strain evidence="2 3">BP 5553</strain>
    </source>
</reference>
<dbReference type="Proteomes" id="UP000254866">
    <property type="component" value="Unassembled WGS sequence"/>
</dbReference>
<protein>
    <submittedName>
        <fullName evidence="2">Uncharacterized protein</fullName>
    </submittedName>
</protein>
<comment type="caution">
    <text evidence="2">The sequence shown here is derived from an EMBL/GenBank/DDBJ whole genome shotgun (WGS) entry which is preliminary data.</text>
</comment>
<evidence type="ECO:0000313" key="2">
    <source>
        <dbReference type="EMBL" id="RDL32401.1"/>
    </source>
</evidence>
<feature type="signal peptide" evidence="1">
    <location>
        <begin position="1"/>
        <end position="18"/>
    </location>
</feature>